<dbReference type="RefSeq" id="WP_094808014.1">
    <property type="nucleotide sequence ID" value="NZ_NEVT01000009.1"/>
</dbReference>
<comment type="caution">
    <text evidence="2">The sequence shown here is derived from an EMBL/GenBank/DDBJ whole genome shotgun (WGS) entry which is preliminary data.</text>
</comment>
<organism evidence="2 3">
    <name type="scientific">Bordetella genomosp. 2</name>
    <dbReference type="NCBI Taxonomy" id="1983456"/>
    <lineage>
        <taxon>Bacteria</taxon>
        <taxon>Pseudomonadati</taxon>
        <taxon>Pseudomonadota</taxon>
        <taxon>Betaproteobacteria</taxon>
        <taxon>Burkholderiales</taxon>
        <taxon>Alcaligenaceae</taxon>
        <taxon>Bordetella</taxon>
    </lineage>
</organism>
<evidence type="ECO:0000313" key="2">
    <source>
        <dbReference type="EMBL" id="OZI69655.1"/>
    </source>
</evidence>
<proteinExistence type="predicted"/>
<dbReference type="Proteomes" id="UP000215633">
    <property type="component" value="Unassembled WGS sequence"/>
</dbReference>
<protein>
    <submittedName>
        <fullName evidence="2">Alpha/beta hydrolase</fullName>
    </submittedName>
</protein>
<dbReference type="Pfam" id="PF12146">
    <property type="entry name" value="Hydrolase_4"/>
    <property type="match status" value="1"/>
</dbReference>
<reference evidence="3" key="1">
    <citation type="submission" date="2017-05" db="EMBL/GenBank/DDBJ databases">
        <title>Complete and WGS of Bordetella genogroups.</title>
        <authorList>
            <person name="Spilker T."/>
            <person name="Lipuma J."/>
        </authorList>
    </citation>
    <scope>NUCLEOTIDE SEQUENCE [LARGE SCALE GENOMIC DNA]</scope>
    <source>
        <strain evidence="3">AU8256</strain>
    </source>
</reference>
<dbReference type="InterPro" id="IPR029058">
    <property type="entry name" value="AB_hydrolase_fold"/>
</dbReference>
<feature type="domain" description="Serine aminopeptidase S33" evidence="1">
    <location>
        <begin position="46"/>
        <end position="147"/>
    </location>
</feature>
<dbReference type="Gene3D" id="3.40.50.1820">
    <property type="entry name" value="alpha/beta hydrolase"/>
    <property type="match status" value="1"/>
</dbReference>
<dbReference type="EMBL" id="NEVT01000009">
    <property type="protein sequence ID" value="OZI69655.1"/>
    <property type="molecule type" value="Genomic_DNA"/>
</dbReference>
<evidence type="ECO:0000313" key="3">
    <source>
        <dbReference type="Proteomes" id="UP000215633"/>
    </source>
</evidence>
<keyword evidence="2" id="KW-0378">Hydrolase</keyword>
<name>A0A261V6V6_9BORD</name>
<gene>
    <name evidence="2" type="ORF">CAL24_22840</name>
</gene>
<keyword evidence="3" id="KW-1185">Reference proteome</keyword>
<dbReference type="AlphaFoldDB" id="A0A261V6V6"/>
<dbReference type="InterPro" id="IPR022742">
    <property type="entry name" value="Hydrolase_4"/>
</dbReference>
<accession>A0A261V6V6</accession>
<evidence type="ECO:0000259" key="1">
    <source>
        <dbReference type="Pfam" id="PF12146"/>
    </source>
</evidence>
<dbReference type="GO" id="GO:0016787">
    <property type="term" value="F:hydrolase activity"/>
    <property type="evidence" value="ECO:0007669"/>
    <property type="project" value="UniProtKB-KW"/>
</dbReference>
<sequence length="219" mass="23496">MPARTETQIFTGEAGRIDCAIDWPAQAPRGWALVLHPHSLQGGARDNKVVTTIARACVQHGLVAVRPDFRGVGQSEGEFDKARGETRDMLALVAQMRERHPDLATAPWVLAGFSFGTAVAAQTYAGLAEAGDPTLPAALMLMGAAVQRFQQGEIAVPADTLMVHGEQDDVVPLSETLDWARPRDIPVVVVPGASHFFHGKLLVLRALVQARLKVALDQA</sequence>
<dbReference type="PANTHER" id="PTHR42103:SF2">
    <property type="entry name" value="AB HYDROLASE-1 DOMAIN-CONTAINING PROTEIN"/>
    <property type="match status" value="1"/>
</dbReference>
<dbReference type="PANTHER" id="PTHR42103">
    <property type="entry name" value="ALPHA/BETA-HYDROLASES SUPERFAMILY PROTEIN"/>
    <property type="match status" value="1"/>
</dbReference>
<dbReference type="SUPFAM" id="SSF53474">
    <property type="entry name" value="alpha/beta-Hydrolases"/>
    <property type="match status" value="1"/>
</dbReference>